<dbReference type="SUPFAM" id="SSF47240">
    <property type="entry name" value="Ferritin-like"/>
    <property type="match status" value="1"/>
</dbReference>
<name>F0ZN43_DICPU</name>
<dbReference type="KEGG" id="dpp:DICPUDRAFT_34705"/>
<protein>
    <recommendedName>
        <fullName evidence="1">DUF2383 domain-containing protein</fullName>
    </recommendedName>
</protein>
<dbReference type="InterPro" id="IPR012347">
    <property type="entry name" value="Ferritin-like"/>
</dbReference>
<dbReference type="eggNOG" id="ENOG502RHDC">
    <property type="taxonomic scope" value="Eukaryota"/>
</dbReference>
<dbReference type="CDD" id="cd00657">
    <property type="entry name" value="Ferritin_like"/>
    <property type="match status" value="1"/>
</dbReference>
<dbReference type="OrthoDB" id="14301at2759"/>
<gene>
    <name evidence="2" type="ORF">DICPUDRAFT_34705</name>
</gene>
<dbReference type="Pfam" id="PF09537">
    <property type="entry name" value="DUF2383"/>
    <property type="match status" value="1"/>
</dbReference>
<dbReference type="Gene3D" id="1.20.1260.10">
    <property type="match status" value="1"/>
</dbReference>
<dbReference type="VEuPathDB" id="AmoebaDB:DICPUDRAFT_34705"/>
<evidence type="ECO:0000259" key="1">
    <source>
        <dbReference type="Pfam" id="PF09537"/>
    </source>
</evidence>
<dbReference type="InterPro" id="IPR019052">
    <property type="entry name" value="DUF2383"/>
</dbReference>
<dbReference type="AlphaFoldDB" id="F0ZN43"/>
<proteinExistence type="predicted"/>
<dbReference type="RefSeq" id="XP_003288856.1">
    <property type="nucleotide sequence ID" value="XM_003288808.1"/>
</dbReference>
<organism evidence="2 3">
    <name type="scientific">Dictyostelium purpureum</name>
    <name type="common">Slime mold</name>
    <dbReference type="NCBI Taxonomy" id="5786"/>
    <lineage>
        <taxon>Eukaryota</taxon>
        <taxon>Amoebozoa</taxon>
        <taxon>Evosea</taxon>
        <taxon>Eumycetozoa</taxon>
        <taxon>Dictyostelia</taxon>
        <taxon>Dictyosteliales</taxon>
        <taxon>Dictyosteliaceae</taxon>
        <taxon>Dictyostelium</taxon>
    </lineage>
</organism>
<accession>F0ZN43</accession>
<dbReference type="Proteomes" id="UP000001064">
    <property type="component" value="Unassembled WGS sequence"/>
</dbReference>
<evidence type="ECO:0000313" key="3">
    <source>
        <dbReference type="Proteomes" id="UP000001064"/>
    </source>
</evidence>
<dbReference type="EMBL" id="GL871090">
    <property type="protein sequence ID" value="EGC34631.1"/>
    <property type="molecule type" value="Genomic_DNA"/>
</dbReference>
<feature type="domain" description="DUF2383" evidence="1">
    <location>
        <begin position="13"/>
        <end position="117"/>
    </location>
</feature>
<reference evidence="3" key="1">
    <citation type="journal article" date="2011" name="Genome Biol.">
        <title>Comparative genomics of the social amoebae Dictyostelium discoideum and Dictyostelium purpureum.</title>
        <authorList>
            <consortium name="US DOE Joint Genome Institute (JGI-PGF)"/>
            <person name="Sucgang R."/>
            <person name="Kuo A."/>
            <person name="Tian X."/>
            <person name="Salerno W."/>
            <person name="Parikh A."/>
            <person name="Feasley C.L."/>
            <person name="Dalin E."/>
            <person name="Tu H."/>
            <person name="Huang E."/>
            <person name="Barry K."/>
            <person name="Lindquist E."/>
            <person name="Shapiro H."/>
            <person name="Bruce D."/>
            <person name="Schmutz J."/>
            <person name="Salamov A."/>
            <person name="Fey P."/>
            <person name="Gaudet P."/>
            <person name="Anjard C."/>
            <person name="Babu M.M."/>
            <person name="Basu S."/>
            <person name="Bushmanova Y."/>
            <person name="van der Wel H."/>
            <person name="Katoh-Kurasawa M."/>
            <person name="Dinh C."/>
            <person name="Coutinho P.M."/>
            <person name="Saito T."/>
            <person name="Elias M."/>
            <person name="Schaap P."/>
            <person name="Kay R.R."/>
            <person name="Henrissat B."/>
            <person name="Eichinger L."/>
            <person name="Rivero F."/>
            <person name="Putnam N.H."/>
            <person name="West C.M."/>
            <person name="Loomis W.F."/>
            <person name="Chisholm R.L."/>
            <person name="Shaulsky G."/>
            <person name="Strassmann J.E."/>
            <person name="Queller D.C."/>
            <person name="Kuspa A."/>
            <person name="Grigoriev I.V."/>
        </authorList>
    </citation>
    <scope>NUCLEOTIDE SEQUENCE [LARGE SCALE GENOMIC DNA]</scope>
    <source>
        <strain evidence="3">QSDP1</strain>
    </source>
</reference>
<dbReference type="OMA" id="DHRKHID"/>
<dbReference type="InterPro" id="IPR009078">
    <property type="entry name" value="Ferritin-like_SF"/>
</dbReference>
<evidence type="ECO:0000313" key="2">
    <source>
        <dbReference type="EMBL" id="EGC34631.1"/>
    </source>
</evidence>
<dbReference type="GeneID" id="10499443"/>
<dbReference type="InParanoid" id="F0ZN43"/>
<keyword evidence="3" id="KW-1185">Reference proteome</keyword>
<sequence>MMSSMVSSQKEFSSALRDLLELDYDAVEAYKTSIDRIRDPESKDLITEYMHDHERHIQEITDVFRKHNLDCPTGPTKKQWLTKGKVVISNIIGDDGVLSAMSSNEEETCKAYESIVNRDDKWEDCKEMLNRGLQDERNHKKGIEERRKFLKEQH</sequence>